<reference evidence="2" key="1">
    <citation type="journal article" date="2019" name="Int. J. Syst. Evol. Microbiol.">
        <title>The Global Catalogue of Microorganisms (GCM) 10K type strain sequencing project: providing services to taxonomists for standard genome sequencing and annotation.</title>
        <authorList>
            <consortium name="The Broad Institute Genomics Platform"/>
            <consortium name="The Broad Institute Genome Sequencing Center for Infectious Disease"/>
            <person name="Wu L."/>
            <person name="Ma J."/>
        </authorList>
    </citation>
    <scope>NUCLEOTIDE SEQUENCE [LARGE SCALE GENOMIC DNA]</scope>
    <source>
        <strain evidence="2">CGMCC 1.15067</strain>
    </source>
</reference>
<keyword evidence="2" id="KW-1185">Reference proteome</keyword>
<sequence length="125" mass="14836">MTDTTETVKLSELSEETILSYVDANYTLTVSELRKQTKEDNSLINQKWYVAIEARWHPSAKEMIDVYVDQQYQDMYEDWDERAYDCLKQEHYDRLQAVLDEAFKSGHATEYWELNGPEVIIDKLD</sequence>
<evidence type="ECO:0000313" key="2">
    <source>
        <dbReference type="Proteomes" id="UP001597403"/>
    </source>
</evidence>
<dbReference type="RefSeq" id="WP_204823778.1">
    <property type="nucleotide sequence ID" value="NZ_JBHUGF010000010.1"/>
</dbReference>
<dbReference type="EMBL" id="JBHUGF010000010">
    <property type="protein sequence ID" value="MFD1990074.1"/>
    <property type="molecule type" value="Genomic_DNA"/>
</dbReference>
<gene>
    <name evidence="1" type="ORF">ACFSGI_08895</name>
</gene>
<evidence type="ECO:0000313" key="1">
    <source>
        <dbReference type="EMBL" id="MFD1990074.1"/>
    </source>
</evidence>
<name>A0ABW4UXQ3_9BACL</name>
<protein>
    <submittedName>
        <fullName evidence="1">Uncharacterized protein</fullName>
    </submittedName>
</protein>
<proteinExistence type="predicted"/>
<accession>A0ABW4UXQ3</accession>
<comment type="caution">
    <text evidence="1">The sequence shown here is derived from an EMBL/GenBank/DDBJ whole genome shotgun (WGS) entry which is preliminary data.</text>
</comment>
<organism evidence="1 2">
    <name type="scientific">Paenibacillus nicotianae</name>
    <dbReference type="NCBI Taxonomy" id="1526551"/>
    <lineage>
        <taxon>Bacteria</taxon>
        <taxon>Bacillati</taxon>
        <taxon>Bacillota</taxon>
        <taxon>Bacilli</taxon>
        <taxon>Bacillales</taxon>
        <taxon>Paenibacillaceae</taxon>
        <taxon>Paenibacillus</taxon>
    </lineage>
</organism>
<dbReference type="Proteomes" id="UP001597403">
    <property type="component" value="Unassembled WGS sequence"/>
</dbReference>